<name>A0A7S1BQ92_9STRA</name>
<organism evidence="2">
    <name type="scientific">Corethron hystrix</name>
    <dbReference type="NCBI Taxonomy" id="216773"/>
    <lineage>
        <taxon>Eukaryota</taxon>
        <taxon>Sar</taxon>
        <taxon>Stramenopiles</taxon>
        <taxon>Ochrophyta</taxon>
        <taxon>Bacillariophyta</taxon>
        <taxon>Coscinodiscophyceae</taxon>
        <taxon>Corethrophycidae</taxon>
        <taxon>Corethrales</taxon>
        <taxon>Corethraceae</taxon>
        <taxon>Corethron</taxon>
    </lineage>
</organism>
<sequence>MLNLDFITSHRIFLLIIVSLSVSVESFTYTSDRSSVAHSSISLSGDNRFYHEISGKYRDSKIGLKRSVFGSLVTGSQLFMSEEASSEKKKRPETFREAEVYGLDLLRQGNYEDALKAFKLGMTLPGSKMDIIRKPMSGGPSPVGGAAGGREGSVVYGLDEFERQAGYYNCGCCYAKLGNISEAVRSLKSAFDSGFDDWKTVRADPDMAFLQGTPEFEALMDQVDPKLNFPNPFSIFGKK</sequence>
<reference evidence="2" key="1">
    <citation type="submission" date="2021-01" db="EMBL/GenBank/DDBJ databases">
        <authorList>
            <person name="Corre E."/>
            <person name="Pelletier E."/>
            <person name="Niang G."/>
            <person name="Scheremetjew M."/>
            <person name="Finn R."/>
            <person name="Kale V."/>
            <person name="Holt S."/>
            <person name="Cochrane G."/>
            <person name="Meng A."/>
            <person name="Brown T."/>
            <person name="Cohen L."/>
        </authorList>
    </citation>
    <scope>NUCLEOTIDE SEQUENCE</scope>
    <source>
        <strain evidence="2">308</strain>
    </source>
</reference>
<dbReference type="AlphaFoldDB" id="A0A7S1BQ92"/>
<feature type="chain" id="PRO_5030614927" evidence="1">
    <location>
        <begin position="27"/>
        <end position="239"/>
    </location>
</feature>
<evidence type="ECO:0000256" key="1">
    <source>
        <dbReference type="SAM" id="SignalP"/>
    </source>
</evidence>
<dbReference type="EMBL" id="HBFR01030202">
    <property type="protein sequence ID" value="CAD8894728.1"/>
    <property type="molecule type" value="Transcribed_RNA"/>
</dbReference>
<protein>
    <submittedName>
        <fullName evidence="2">Uncharacterized protein</fullName>
    </submittedName>
</protein>
<evidence type="ECO:0000313" key="2">
    <source>
        <dbReference type="EMBL" id="CAD8894728.1"/>
    </source>
</evidence>
<dbReference type="SUPFAM" id="SSF48452">
    <property type="entry name" value="TPR-like"/>
    <property type="match status" value="1"/>
</dbReference>
<dbReference type="NCBIfam" id="NF047558">
    <property type="entry name" value="TPR_END_plus"/>
    <property type="match status" value="1"/>
</dbReference>
<accession>A0A7S1BQ92</accession>
<keyword evidence="1" id="KW-0732">Signal</keyword>
<dbReference type="InterPro" id="IPR011990">
    <property type="entry name" value="TPR-like_helical_dom_sf"/>
</dbReference>
<feature type="signal peptide" evidence="1">
    <location>
        <begin position="1"/>
        <end position="26"/>
    </location>
</feature>
<gene>
    <name evidence="2" type="ORF">CHYS00102_LOCUS21942</name>
</gene>
<proteinExistence type="predicted"/>
<dbReference type="Gene3D" id="1.25.40.10">
    <property type="entry name" value="Tetratricopeptide repeat domain"/>
    <property type="match status" value="1"/>
</dbReference>